<accession>A0A512N6A9</accession>
<evidence type="ECO:0000256" key="1">
    <source>
        <dbReference type="ARBA" id="ARBA00005291"/>
    </source>
</evidence>
<dbReference type="PANTHER" id="PTHR21017:SF17">
    <property type="entry name" value="PROTEIN NIPSNAP"/>
    <property type="match status" value="1"/>
</dbReference>
<organism evidence="3 4">
    <name type="scientific">Reyranella soli</name>
    <dbReference type="NCBI Taxonomy" id="1230389"/>
    <lineage>
        <taxon>Bacteria</taxon>
        <taxon>Pseudomonadati</taxon>
        <taxon>Pseudomonadota</taxon>
        <taxon>Alphaproteobacteria</taxon>
        <taxon>Hyphomicrobiales</taxon>
        <taxon>Reyranellaceae</taxon>
        <taxon>Reyranella</taxon>
    </lineage>
</organism>
<feature type="domain" description="NIPSNAP" evidence="2">
    <location>
        <begin position="3"/>
        <end position="97"/>
    </location>
</feature>
<evidence type="ECO:0000259" key="2">
    <source>
        <dbReference type="Pfam" id="PF07978"/>
    </source>
</evidence>
<dbReference type="EMBL" id="BKAJ01000031">
    <property type="protein sequence ID" value="GEP54519.1"/>
    <property type="molecule type" value="Genomic_DNA"/>
</dbReference>
<dbReference type="InterPro" id="IPR011008">
    <property type="entry name" value="Dimeric_a/b-barrel"/>
</dbReference>
<dbReference type="SUPFAM" id="SSF54909">
    <property type="entry name" value="Dimeric alpha+beta barrel"/>
    <property type="match status" value="2"/>
</dbReference>
<feature type="domain" description="NIPSNAP" evidence="2">
    <location>
        <begin position="108"/>
        <end position="204"/>
    </location>
</feature>
<reference evidence="3 4" key="1">
    <citation type="submission" date="2019-07" db="EMBL/GenBank/DDBJ databases">
        <title>Whole genome shotgun sequence of Reyranella soli NBRC 108950.</title>
        <authorList>
            <person name="Hosoyama A."/>
            <person name="Uohara A."/>
            <person name="Ohji S."/>
            <person name="Ichikawa N."/>
        </authorList>
    </citation>
    <scope>NUCLEOTIDE SEQUENCE [LARGE SCALE GENOMIC DNA]</scope>
    <source>
        <strain evidence="3 4">NBRC 108950</strain>
    </source>
</reference>
<proteinExistence type="inferred from homology"/>
<dbReference type="RefSeq" id="WP_147148146.1">
    <property type="nucleotide sequence ID" value="NZ_BKAJ01000031.1"/>
</dbReference>
<dbReference type="Proteomes" id="UP000321058">
    <property type="component" value="Unassembled WGS sequence"/>
</dbReference>
<dbReference type="OrthoDB" id="4124121at2"/>
<gene>
    <name evidence="3" type="ORF">RSO01_16850</name>
</gene>
<dbReference type="InterPro" id="IPR051557">
    <property type="entry name" value="NipSnap_domain"/>
</dbReference>
<dbReference type="InterPro" id="IPR012577">
    <property type="entry name" value="NIPSNAP"/>
</dbReference>
<dbReference type="Gene3D" id="3.30.70.100">
    <property type="match status" value="2"/>
</dbReference>
<comment type="similarity">
    <text evidence="1">Belongs to the NipSnap family.</text>
</comment>
<dbReference type="AlphaFoldDB" id="A0A512N6A9"/>
<sequence>MIFEMRTYLMKPGSIPKVAEAFGAGMPARTKLSRFGGFWHTEVGTLNQIIHVWPYKDLNERDHTRAEAVRTGVWPPKIQDHILEMESKILHPAPFSPHFEPGEHGSIYEFRTYTYGPGNIPKVIEAWTPLIKARSAISPLVFAGFTDIGALNQWVHVWAYKNMADRETRRAQAMKPGVWPPPRHESVTLLKQENKFAVPASWSPLR</sequence>
<keyword evidence="4" id="KW-1185">Reference proteome</keyword>
<evidence type="ECO:0000313" key="3">
    <source>
        <dbReference type="EMBL" id="GEP54519.1"/>
    </source>
</evidence>
<name>A0A512N6A9_9HYPH</name>
<protein>
    <submittedName>
        <fullName evidence="3">NIPSNAP family protein</fullName>
    </submittedName>
</protein>
<dbReference type="PANTHER" id="PTHR21017">
    <property type="entry name" value="NIPSNAP-RELATED"/>
    <property type="match status" value="1"/>
</dbReference>
<dbReference type="Pfam" id="PF07978">
    <property type="entry name" value="NIPSNAP"/>
    <property type="match status" value="2"/>
</dbReference>
<comment type="caution">
    <text evidence="3">The sequence shown here is derived from an EMBL/GenBank/DDBJ whole genome shotgun (WGS) entry which is preliminary data.</text>
</comment>
<evidence type="ECO:0000313" key="4">
    <source>
        <dbReference type="Proteomes" id="UP000321058"/>
    </source>
</evidence>